<keyword evidence="7" id="KW-1185">Reference proteome</keyword>
<feature type="domain" description="ATPase BadF/BadG/BcrA/BcrD type" evidence="5">
    <location>
        <begin position="7"/>
        <end position="280"/>
    </location>
</feature>
<dbReference type="GO" id="GO:0045127">
    <property type="term" value="F:N-acetylglucosamine kinase activity"/>
    <property type="evidence" value="ECO:0007669"/>
    <property type="project" value="UniProtKB-EC"/>
</dbReference>
<evidence type="ECO:0000313" key="6">
    <source>
        <dbReference type="EMBL" id="KAF7258330.1"/>
    </source>
</evidence>
<name>A0A8S9YYN8_9TREM</name>
<gene>
    <name evidence="6" type="ORF">EG68_04658</name>
</gene>
<evidence type="ECO:0000256" key="1">
    <source>
        <dbReference type="ARBA" id="ARBA00006198"/>
    </source>
</evidence>
<dbReference type="AlphaFoldDB" id="A0A8S9YYN8"/>
<dbReference type="Pfam" id="PF01869">
    <property type="entry name" value="BcrAD_BadFG"/>
    <property type="match status" value="2"/>
</dbReference>
<evidence type="ECO:0000256" key="3">
    <source>
        <dbReference type="ARBA" id="ARBA00014974"/>
    </source>
</evidence>
<evidence type="ECO:0000313" key="7">
    <source>
        <dbReference type="Proteomes" id="UP000822476"/>
    </source>
</evidence>
<protein>
    <recommendedName>
        <fullName evidence="3">N-acetyl-D-glucosamine kinase</fullName>
        <ecNumber evidence="2">2.7.1.59</ecNumber>
    </recommendedName>
    <alternativeName>
        <fullName evidence="4">GlcNAc kinase</fullName>
    </alternativeName>
</protein>
<dbReference type="InterPro" id="IPR002731">
    <property type="entry name" value="ATPase_BadF"/>
</dbReference>
<dbReference type="Proteomes" id="UP000822476">
    <property type="component" value="Unassembled WGS sequence"/>
</dbReference>
<dbReference type="InterPro" id="IPR043129">
    <property type="entry name" value="ATPase_NBD"/>
</dbReference>
<evidence type="ECO:0000256" key="4">
    <source>
        <dbReference type="ARBA" id="ARBA00031123"/>
    </source>
</evidence>
<dbReference type="Gene3D" id="3.30.420.40">
    <property type="match status" value="4"/>
</dbReference>
<evidence type="ECO:0000256" key="2">
    <source>
        <dbReference type="ARBA" id="ARBA00012122"/>
    </source>
</evidence>
<proteinExistence type="inferred from homology"/>
<evidence type="ECO:0000259" key="5">
    <source>
        <dbReference type="Pfam" id="PF01869"/>
    </source>
</evidence>
<dbReference type="EMBL" id="JTDE01001796">
    <property type="protein sequence ID" value="KAF7258330.1"/>
    <property type="molecule type" value="Genomic_DNA"/>
</dbReference>
<organism evidence="6 7">
    <name type="scientific">Paragonimus skrjabini miyazakii</name>
    <dbReference type="NCBI Taxonomy" id="59628"/>
    <lineage>
        <taxon>Eukaryota</taxon>
        <taxon>Metazoa</taxon>
        <taxon>Spiralia</taxon>
        <taxon>Lophotrochozoa</taxon>
        <taxon>Platyhelminthes</taxon>
        <taxon>Trematoda</taxon>
        <taxon>Digenea</taxon>
        <taxon>Plagiorchiida</taxon>
        <taxon>Troglotremata</taxon>
        <taxon>Troglotrematidae</taxon>
        <taxon>Paragonimus</taxon>
    </lineage>
</organism>
<feature type="domain" description="ATPase BadF/BadG/BcrA/BcrD type" evidence="5">
    <location>
        <begin position="379"/>
        <end position="598"/>
    </location>
</feature>
<dbReference type="SUPFAM" id="SSF53067">
    <property type="entry name" value="Actin-like ATPase domain"/>
    <property type="match status" value="4"/>
</dbReference>
<accession>A0A8S9YYN8</accession>
<comment type="similarity">
    <text evidence="1">Belongs to the eukaryotic-type N-acetylglucosamine kinase family.</text>
</comment>
<sequence>MPKIFGGIEGGATGSRMVLIDVQGRHLGFSEGPETNQWLLGLDETVRRLFGLIDGALQDAHLPPLTPISHLGMSLSGVDLEETQQQLISALRAARPNIAGTIRICNDALGTYMTLTDDPAVVLIAGTGSICKYIRKDLSFVRVGGYSYLLGDSGGGYYIVHWVISKFIEIEDGMIPWEHNTDTVRKIIYDFFKIENTLGILPHFYETFNKGHIASLCERLAVAARHGEHLCRDAFHDAGIQLGRHVRACMRHAVKELDPSIKEMLVICCGSIFNSWDLLQAGFREVFSESSPFFRWRGTLNLAWLQISAAYGAARLAARLDAGLTIPCPQQATSLLDRIQTLNSFEVRTSKVNRAHRTTFLLNISQLKLFSAMSVIFGGVDGGTSGSRIVLLNEKGQQLGFAEGPHTNQWQVGLDEAVRRLLDLIDMAIENARLPPHTSITHLCMTLSGVDTIETEKSLIRTMRTARPNVAGDITICNDAMGAYMAATDEPAIVLIAGTGSICKYVRKDLSFVRVGGYNQILGDGGGGYYISHLVVKKFLEIEDGLIPWKHNMDRVRKIVFDYFGIQNQFDLLYHFYEVFNKGKIAGLCKSLATAAREGESLCEYAFYRAGIQLGRHVRACVRHAVKEHDPPITELLVICCGKIFESWDLLQTGFQKVFAETQTLFRWQGTLSLVRLQISASFGAARLAARLHAGVGLPCPPDATVPMDRLFINL</sequence>
<comment type="caution">
    <text evidence="6">The sequence shown here is derived from an EMBL/GenBank/DDBJ whole genome shotgun (WGS) entry which is preliminary data.</text>
</comment>
<dbReference type="InterPro" id="IPR039758">
    <property type="entry name" value="NAGK-like"/>
</dbReference>
<reference evidence="6" key="1">
    <citation type="submission" date="2019-07" db="EMBL/GenBank/DDBJ databases">
        <title>Annotation for the trematode Paragonimus miyazaki's.</title>
        <authorList>
            <person name="Choi Y.-J."/>
        </authorList>
    </citation>
    <scope>NUCLEOTIDE SEQUENCE</scope>
    <source>
        <strain evidence="6">Japan</strain>
    </source>
</reference>
<dbReference type="OrthoDB" id="311172at2759"/>
<dbReference type="PANTHER" id="PTHR12862">
    <property type="entry name" value="BADF TYPE ATPASE DOMAIN-CONTAINING PROTEIN"/>
    <property type="match status" value="1"/>
</dbReference>
<dbReference type="EC" id="2.7.1.59" evidence="2"/>
<dbReference type="PANTHER" id="PTHR12862:SF0">
    <property type="entry name" value="N-ACETYL-D-GLUCOSAMINE KINASE"/>
    <property type="match status" value="1"/>
</dbReference>